<sequence>MQDDLFGDAADPPKPTTQPVKPATRSRSVQPAPPDADELSLASQLPPLVHLGCSSWSYPGWTGTVWAERYSETQLAKQGLSAYGQHPLLGAVSIDRGFYRPLAASEFERLAQQVPESFRFTVKGPSFVTDALVRGERGQGESLNPGFLDGELARREFVEPAIEGLGAKLGALVFQLSPLPPQLRRRMPELLQRLDTMLAALPPLPQGVVAIEVRDPQWLCPEFAAVLKTRGARYCLGLHPKLPPIDEQLPLLRALWPGPLVCRWNLHRKHGAFGYEDAVAEYGEFERMQDPDLETRQTLARVIRATAEAGQPCYVTISNKAEGSAPWSVRELARAVVSESVAGG</sequence>
<organism evidence="2 3">
    <name type="scientific">Roseateles paludis</name>
    <dbReference type="NCBI Taxonomy" id="3145238"/>
    <lineage>
        <taxon>Bacteria</taxon>
        <taxon>Pseudomonadati</taxon>
        <taxon>Pseudomonadota</taxon>
        <taxon>Betaproteobacteria</taxon>
        <taxon>Burkholderiales</taxon>
        <taxon>Sphaerotilaceae</taxon>
        <taxon>Roseateles</taxon>
    </lineage>
</organism>
<dbReference type="PANTHER" id="PTHR30348">
    <property type="entry name" value="UNCHARACTERIZED PROTEIN YECE"/>
    <property type="match status" value="1"/>
</dbReference>
<accession>A0ABV0G192</accession>
<evidence type="ECO:0000256" key="1">
    <source>
        <dbReference type="SAM" id="MobiDB-lite"/>
    </source>
</evidence>
<reference evidence="2 3" key="1">
    <citation type="submission" date="2024-05" db="EMBL/GenBank/DDBJ databases">
        <title>Roseateles sp. DJS-2-20 16S ribosomal RNA gene Genome sequencing and assembly.</title>
        <authorList>
            <person name="Woo H."/>
        </authorList>
    </citation>
    <scope>NUCLEOTIDE SEQUENCE [LARGE SCALE GENOMIC DNA]</scope>
    <source>
        <strain evidence="2 3">DJS-2-20</strain>
    </source>
</reference>
<dbReference type="Gene3D" id="3.20.20.410">
    <property type="entry name" value="Protein of unknown function UPF0759"/>
    <property type="match status" value="1"/>
</dbReference>
<evidence type="ECO:0000313" key="2">
    <source>
        <dbReference type="EMBL" id="MEO3691464.1"/>
    </source>
</evidence>
<evidence type="ECO:0000313" key="3">
    <source>
        <dbReference type="Proteomes" id="UP001495147"/>
    </source>
</evidence>
<dbReference type="Proteomes" id="UP001495147">
    <property type="component" value="Unassembled WGS sequence"/>
</dbReference>
<name>A0ABV0G192_9BURK</name>
<dbReference type="InterPro" id="IPR036520">
    <property type="entry name" value="UPF0759_sf"/>
</dbReference>
<dbReference type="SUPFAM" id="SSF117396">
    <property type="entry name" value="TM1631-like"/>
    <property type="match status" value="1"/>
</dbReference>
<feature type="region of interest" description="Disordered" evidence="1">
    <location>
        <begin position="1"/>
        <end position="39"/>
    </location>
</feature>
<proteinExistence type="predicted"/>
<dbReference type="EMBL" id="JBDPZD010000002">
    <property type="protein sequence ID" value="MEO3691464.1"/>
    <property type="molecule type" value="Genomic_DNA"/>
</dbReference>
<dbReference type="Pfam" id="PF01904">
    <property type="entry name" value="DUF72"/>
    <property type="match status" value="1"/>
</dbReference>
<comment type="caution">
    <text evidence="2">The sequence shown here is derived from an EMBL/GenBank/DDBJ whole genome shotgun (WGS) entry which is preliminary data.</text>
</comment>
<dbReference type="PANTHER" id="PTHR30348:SF4">
    <property type="entry name" value="DUF72 DOMAIN-CONTAINING PROTEIN"/>
    <property type="match status" value="1"/>
</dbReference>
<protein>
    <submittedName>
        <fullName evidence="2">DUF72 domain-containing protein</fullName>
    </submittedName>
</protein>
<gene>
    <name evidence="2" type="ORF">ABDJ85_08285</name>
</gene>
<dbReference type="InterPro" id="IPR002763">
    <property type="entry name" value="DUF72"/>
</dbReference>
<dbReference type="RefSeq" id="WP_347704286.1">
    <property type="nucleotide sequence ID" value="NZ_JBDPZD010000002.1"/>
</dbReference>
<keyword evidence="3" id="KW-1185">Reference proteome</keyword>